<dbReference type="EMBL" id="MN740254">
    <property type="protein sequence ID" value="QHT96191.1"/>
    <property type="molecule type" value="Genomic_DNA"/>
</dbReference>
<dbReference type="GO" id="GO:0046047">
    <property type="term" value="P:TTP catabolic process"/>
    <property type="evidence" value="ECO:0007669"/>
    <property type="project" value="TreeGrafter"/>
</dbReference>
<dbReference type="Pfam" id="PF03819">
    <property type="entry name" value="MazG"/>
    <property type="match status" value="1"/>
</dbReference>
<dbReference type="PANTHER" id="PTHR30522:SF0">
    <property type="entry name" value="NUCLEOSIDE TRIPHOSPHATE PYROPHOSPHOHYDROLASE"/>
    <property type="match status" value="1"/>
</dbReference>
<dbReference type="GO" id="GO:0046061">
    <property type="term" value="P:dATP catabolic process"/>
    <property type="evidence" value="ECO:0007669"/>
    <property type="project" value="TreeGrafter"/>
</dbReference>
<dbReference type="PANTHER" id="PTHR30522">
    <property type="entry name" value="NUCLEOSIDE TRIPHOSPHATE PYROPHOSPHOHYDROLASE"/>
    <property type="match status" value="1"/>
</dbReference>
<protein>
    <recommendedName>
        <fullName evidence="2">NTP pyrophosphohydrolase MazG-like domain-containing protein</fullName>
    </recommendedName>
</protein>
<dbReference type="AlphaFoldDB" id="A0A6C0ISJ0"/>
<dbReference type="GO" id="GO:0046052">
    <property type="term" value="P:UTP catabolic process"/>
    <property type="evidence" value="ECO:0007669"/>
    <property type="project" value="TreeGrafter"/>
</dbReference>
<dbReference type="Gene3D" id="1.10.287.1080">
    <property type="entry name" value="MazG-like"/>
    <property type="match status" value="1"/>
</dbReference>
<reference evidence="3" key="1">
    <citation type="journal article" date="2020" name="Nature">
        <title>Giant virus diversity and host interactions through global metagenomics.</title>
        <authorList>
            <person name="Schulz F."/>
            <person name="Roux S."/>
            <person name="Paez-Espino D."/>
            <person name="Jungbluth S."/>
            <person name="Walsh D.A."/>
            <person name="Denef V.J."/>
            <person name="McMahon K.D."/>
            <person name="Konstantinidis K.T."/>
            <person name="Eloe-Fadrosh E.A."/>
            <person name="Kyrpides N.C."/>
            <person name="Woyke T."/>
        </authorList>
    </citation>
    <scope>NUCLEOTIDE SEQUENCE</scope>
    <source>
        <strain evidence="3">GVMAG-M-3300024302-11</strain>
    </source>
</reference>
<evidence type="ECO:0000259" key="2">
    <source>
        <dbReference type="Pfam" id="PF03819"/>
    </source>
</evidence>
<proteinExistence type="predicted"/>
<dbReference type="GO" id="GO:0046076">
    <property type="term" value="P:dTTP catabolic process"/>
    <property type="evidence" value="ECO:0007669"/>
    <property type="project" value="TreeGrafter"/>
</dbReference>
<feature type="domain" description="NTP pyrophosphohydrolase MazG-like" evidence="2">
    <location>
        <begin position="25"/>
        <end position="98"/>
    </location>
</feature>
<dbReference type="GO" id="GO:0046081">
    <property type="term" value="P:dUTP catabolic process"/>
    <property type="evidence" value="ECO:0007669"/>
    <property type="project" value="TreeGrafter"/>
</dbReference>
<dbReference type="InterPro" id="IPR004518">
    <property type="entry name" value="MazG-like_dom"/>
</dbReference>
<organism evidence="3">
    <name type="scientific">viral metagenome</name>
    <dbReference type="NCBI Taxonomy" id="1070528"/>
    <lineage>
        <taxon>unclassified sequences</taxon>
        <taxon>metagenomes</taxon>
        <taxon>organismal metagenomes</taxon>
    </lineage>
</organism>
<evidence type="ECO:0000256" key="1">
    <source>
        <dbReference type="SAM" id="Coils"/>
    </source>
</evidence>
<name>A0A6C0ISJ0_9ZZZZ</name>
<keyword evidence="1" id="KW-0175">Coiled coil</keyword>
<feature type="coiled-coil region" evidence="1">
    <location>
        <begin position="28"/>
        <end position="55"/>
    </location>
</feature>
<dbReference type="GO" id="GO:0006203">
    <property type="term" value="P:dGTP catabolic process"/>
    <property type="evidence" value="ECO:0007669"/>
    <property type="project" value="TreeGrafter"/>
</dbReference>
<evidence type="ECO:0000313" key="3">
    <source>
        <dbReference type="EMBL" id="QHT96191.1"/>
    </source>
</evidence>
<dbReference type="InterPro" id="IPR011551">
    <property type="entry name" value="NTP_PyrPHydrolase_MazG"/>
</dbReference>
<dbReference type="SUPFAM" id="SSF101386">
    <property type="entry name" value="all-alpha NTP pyrophosphatases"/>
    <property type="match status" value="1"/>
</dbReference>
<dbReference type="GO" id="GO:0047429">
    <property type="term" value="F:nucleoside triphosphate diphosphatase activity"/>
    <property type="evidence" value="ECO:0007669"/>
    <property type="project" value="TreeGrafter"/>
</dbReference>
<sequence>MNNSIDILNDTIEKTIDKCHWIKKQTPLDITNSVNEELNEVIDEIKNDNNNNLEEEVGDLLFTVILLGKLLEKEGKISLVKSIERVNEKIIKRSPHVFGDKVANSPEEALAIWNAIKYREYKKKV</sequence>
<accession>A0A6C0ISJ0</accession>